<evidence type="ECO:0000313" key="2">
    <source>
        <dbReference type="EMBL" id="CAF0747118.1"/>
    </source>
</evidence>
<name>A0A813T6T4_9BILA</name>
<evidence type="ECO:0000313" key="4">
    <source>
        <dbReference type="EMBL" id="CAF3951911.1"/>
    </source>
</evidence>
<dbReference type="Proteomes" id="UP000663881">
    <property type="component" value="Unassembled WGS sequence"/>
</dbReference>
<evidence type="ECO:0000313" key="6">
    <source>
        <dbReference type="Proteomes" id="UP000663891"/>
    </source>
</evidence>
<dbReference type="EMBL" id="CAJOAY010002431">
    <property type="protein sequence ID" value="CAF3951911.1"/>
    <property type="molecule type" value="Genomic_DNA"/>
</dbReference>
<accession>A0A813T6T4</accession>
<dbReference type="EMBL" id="CAJNON010000023">
    <property type="protein sequence ID" value="CAF0804806.1"/>
    <property type="molecule type" value="Genomic_DNA"/>
</dbReference>
<dbReference type="AlphaFoldDB" id="A0A813T6T4"/>
<evidence type="ECO:0000313" key="5">
    <source>
        <dbReference type="EMBL" id="CAF4023362.1"/>
    </source>
</evidence>
<feature type="compositionally biased region" description="Basic and acidic residues" evidence="1">
    <location>
        <begin position="1"/>
        <end position="10"/>
    </location>
</feature>
<dbReference type="Proteomes" id="UP000663891">
    <property type="component" value="Unassembled WGS sequence"/>
</dbReference>
<dbReference type="EMBL" id="CAJNOG010000011">
    <property type="protein sequence ID" value="CAF0747118.1"/>
    <property type="molecule type" value="Genomic_DNA"/>
</dbReference>
<comment type="caution">
    <text evidence="3">The sequence shown here is derived from an EMBL/GenBank/DDBJ whole genome shotgun (WGS) entry which is preliminary data.</text>
</comment>
<feature type="region of interest" description="Disordered" evidence="1">
    <location>
        <begin position="1"/>
        <end position="35"/>
    </location>
</feature>
<proteinExistence type="predicted"/>
<protein>
    <submittedName>
        <fullName evidence="3">Uncharacterized protein</fullName>
    </submittedName>
</protein>
<organism evidence="3 6">
    <name type="scientific">Adineta steineri</name>
    <dbReference type="NCBI Taxonomy" id="433720"/>
    <lineage>
        <taxon>Eukaryota</taxon>
        <taxon>Metazoa</taxon>
        <taxon>Spiralia</taxon>
        <taxon>Gnathifera</taxon>
        <taxon>Rotifera</taxon>
        <taxon>Eurotatoria</taxon>
        <taxon>Bdelloidea</taxon>
        <taxon>Adinetida</taxon>
        <taxon>Adinetidae</taxon>
        <taxon>Adineta</taxon>
    </lineage>
</organism>
<evidence type="ECO:0000256" key="1">
    <source>
        <dbReference type="SAM" id="MobiDB-lite"/>
    </source>
</evidence>
<dbReference type="Proteomes" id="UP000663844">
    <property type="component" value="Unassembled WGS sequence"/>
</dbReference>
<feature type="compositionally biased region" description="Polar residues" evidence="1">
    <location>
        <begin position="20"/>
        <end position="35"/>
    </location>
</feature>
<sequence>MSDHKEEQQKRLQRRRRIQSAPNHSSNDTFDSSQYTKHLIQRLRDAELIDDDGKPIVAKQTRHVNNYQHAIPFRQQLVEQITNEY</sequence>
<dbReference type="EMBL" id="CAJOAZ010003699">
    <property type="protein sequence ID" value="CAF4023362.1"/>
    <property type="molecule type" value="Genomic_DNA"/>
</dbReference>
<reference evidence="3" key="1">
    <citation type="submission" date="2021-02" db="EMBL/GenBank/DDBJ databases">
        <authorList>
            <person name="Nowell W R."/>
        </authorList>
    </citation>
    <scope>NUCLEOTIDE SEQUENCE</scope>
</reference>
<gene>
    <name evidence="2" type="ORF">JYZ213_LOCUS2252</name>
    <name evidence="4" type="ORF">OKA104_LOCUS27011</name>
    <name evidence="5" type="ORF">OXD698_LOCUS30839</name>
    <name evidence="3" type="ORF">VCS650_LOCUS4218</name>
</gene>
<evidence type="ECO:0000313" key="3">
    <source>
        <dbReference type="EMBL" id="CAF0804806.1"/>
    </source>
</evidence>
<dbReference type="Proteomes" id="UP000663845">
    <property type="component" value="Unassembled WGS sequence"/>
</dbReference>